<keyword evidence="1" id="KW-0285">Flavoprotein</keyword>
<dbReference type="EMBL" id="CM001402">
    <property type="protein sequence ID" value="EHO40736.1"/>
    <property type="molecule type" value="Genomic_DNA"/>
</dbReference>
<dbReference type="SMART" id="SM01092">
    <property type="entry name" value="CO_deh_flav_C"/>
    <property type="match status" value="1"/>
</dbReference>
<dbReference type="InParanoid" id="H1XWF4"/>
<evidence type="ECO:0000313" key="6">
    <source>
        <dbReference type="Proteomes" id="UP000183868"/>
    </source>
</evidence>
<dbReference type="Gene3D" id="3.30.390.50">
    <property type="entry name" value="CO dehydrogenase flavoprotein, C-terminal domain"/>
    <property type="match status" value="1"/>
</dbReference>
<dbReference type="GO" id="GO:0016491">
    <property type="term" value="F:oxidoreductase activity"/>
    <property type="evidence" value="ECO:0007669"/>
    <property type="project" value="InterPro"/>
</dbReference>
<evidence type="ECO:0000256" key="1">
    <source>
        <dbReference type="ARBA" id="ARBA00022827"/>
    </source>
</evidence>
<dbReference type="Gene3D" id="3.30.43.10">
    <property type="entry name" value="Uridine Diphospho-n-acetylenolpyruvylglucosamine Reductase, domain 2"/>
    <property type="match status" value="1"/>
</dbReference>
<dbReference type="GO" id="GO:0071949">
    <property type="term" value="F:FAD binding"/>
    <property type="evidence" value="ECO:0007669"/>
    <property type="project" value="InterPro"/>
</dbReference>
<dbReference type="Pfam" id="PF00941">
    <property type="entry name" value="FAD_binding_5"/>
    <property type="match status" value="1"/>
</dbReference>
<dbReference type="InterPro" id="IPR002346">
    <property type="entry name" value="Mopterin_DH_FAD-bd"/>
</dbReference>
<dbReference type="EMBL" id="CP018099">
    <property type="protein sequence ID" value="APF20775.1"/>
    <property type="molecule type" value="Genomic_DNA"/>
</dbReference>
<dbReference type="InterPro" id="IPR036318">
    <property type="entry name" value="FAD-bd_PCMH-like_sf"/>
</dbReference>
<evidence type="ECO:0000313" key="3">
    <source>
        <dbReference type="EMBL" id="APF20775.1"/>
    </source>
</evidence>
<dbReference type="PANTHER" id="PTHR42659">
    <property type="entry name" value="XANTHINE DEHYDROGENASE SUBUNIT C-RELATED"/>
    <property type="match status" value="1"/>
</dbReference>
<evidence type="ECO:0000313" key="4">
    <source>
        <dbReference type="EMBL" id="EHO40736.1"/>
    </source>
</evidence>
<dbReference type="Gene3D" id="3.30.465.10">
    <property type="match status" value="2"/>
</dbReference>
<feature type="domain" description="FAD-binding PCMH-type" evidence="2">
    <location>
        <begin position="1"/>
        <end position="221"/>
    </location>
</feature>
<dbReference type="InterPro" id="IPR016166">
    <property type="entry name" value="FAD-bd_PCMH"/>
</dbReference>
<dbReference type="SUPFAM" id="SSF56176">
    <property type="entry name" value="FAD-binding/transporter-associated domain-like"/>
    <property type="match status" value="1"/>
</dbReference>
<dbReference type="HOGENOM" id="CLU_058050_1_0_0"/>
<dbReference type="Pfam" id="PF03450">
    <property type="entry name" value="CO_deh_flav_C"/>
    <property type="match status" value="1"/>
</dbReference>
<dbReference type="SUPFAM" id="SSF55447">
    <property type="entry name" value="CO dehydrogenase flavoprotein C-terminal domain-like"/>
    <property type="match status" value="1"/>
</dbReference>
<dbReference type="Proteomes" id="UP000183868">
    <property type="component" value="Chromosome"/>
</dbReference>
<dbReference type="STRING" id="880073.Cabys_4030"/>
<dbReference type="PROSITE" id="PS51387">
    <property type="entry name" value="FAD_PCMH"/>
    <property type="match status" value="1"/>
</dbReference>
<keyword evidence="1" id="KW-0274">FAD</keyword>
<dbReference type="InterPro" id="IPR016167">
    <property type="entry name" value="FAD-bd_PCMH_sub1"/>
</dbReference>
<dbReference type="InterPro" id="IPR005107">
    <property type="entry name" value="CO_DH_flav_C"/>
</dbReference>
<dbReference type="InterPro" id="IPR036683">
    <property type="entry name" value="CO_DH_flav_C_dom_sf"/>
</dbReference>
<name>H1XWF4_CALAY</name>
<reference evidence="4 5" key="1">
    <citation type="submission" date="2011-09" db="EMBL/GenBank/DDBJ databases">
        <title>The permanent draft genome of Caldithrix abyssi DSM 13497.</title>
        <authorList>
            <consortium name="US DOE Joint Genome Institute (JGI-PGF)"/>
            <person name="Lucas S."/>
            <person name="Han J."/>
            <person name="Lapidus A."/>
            <person name="Bruce D."/>
            <person name="Goodwin L."/>
            <person name="Pitluck S."/>
            <person name="Peters L."/>
            <person name="Kyrpides N."/>
            <person name="Mavromatis K."/>
            <person name="Ivanova N."/>
            <person name="Mikhailova N."/>
            <person name="Chertkov O."/>
            <person name="Detter J.C."/>
            <person name="Tapia R."/>
            <person name="Han C."/>
            <person name="Land M."/>
            <person name="Hauser L."/>
            <person name="Markowitz V."/>
            <person name="Cheng J.-F."/>
            <person name="Hugenholtz P."/>
            <person name="Woyke T."/>
            <person name="Wu D."/>
            <person name="Spring S."/>
            <person name="Brambilla E."/>
            <person name="Klenk H.-P."/>
            <person name="Eisen J.A."/>
        </authorList>
    </citation>
    <scope>NUCLEOTIDE SEQUENCE [LARGE SCALE GENOMIC DNA]</scope>
    <source>
        <strain evidence="4 5">DSM 13497</strain>
    </source>
</reference>
<gene>
    <name evidence="3" type="primary">yagS</name>
    <name evidence="3" type="ORF">Cabys_4030</name>
    <name evidence="4" type="ORF">Calab_1108</name>
</gene>
<reference evidence="3 6" key="2">
    <citation type="submission" date="2016-11" db="EMBL/GenBank/DDBJ databases">
        <title>Genomic analysis of Caldithrix abyssi and proposal of a novel bacterial phylum Caldithrichaeota.</title>
        <authorList>
            <person name="Kublanov I."/>
            <person name="Sigalova O."/>
            <person name="Gavrilov S."/>
            <person name="Lebedinsky A."/>
            <person name="Ivanova N."/>
            <person name="Daum C."/>
            <person name="Reddy T."/>
            <person name="Klenk H.P."/>
            <person name="Goker M."/>
            <person name="Reva O."/>
            <person name="Miroshnichenko M."/>
            <person name="Kyprides N."/>
            <person name="Woyke T."/>
            <person name="Gelfand M."/>
        </authorList>
    </citation>
    <scope>NUCLEOTIDE SEQUENCE [LARGE SCALE GENOMIC DNA]</scope>
    <source>
        <strain evidence="3 6">LF13</strain>
    </source>
</reference>
<dbReference type="InterPro" id="IPR016169">
    <property type="entry name" value="FAD-bd_PCMH_sub2"/>
</dbReference>
<proteinExistence type="predicted"/>
<dbReference type="InterPro" id="IPR051312">
    <property type="entry name" value="Diverse_Substr_Oxidored"/>
</dbReference>
<evidence type="ECO:0000259" key="2">
    <source>
        <dbReference type="PROSITE" id="PS51387"/>
    </source>
</evidence>
<dbReference type="KEGG" id="caby:Cabys_4030"/>
<evidence type="ECO:0000313" key="5">
    <source>
        <dbReference type="Proteomes" id="UP000004671"/>
    </source>
</evidence>
<sequence>MKPFVYQQPKDIKQASALAGQGWQKAILFAGGTDVLGLLKDGVETPEALVNLKSVDGLQGIEFSKEKGLTIGALVTVAEIAEHPDIKRYFPALAQAAAETASPQLRNMGTVGGNLCQRPRCWYFRGDFDCLRKGGDECFAVDGENKYHCVIGGGPCFIVHPSDLAVALLALDAELTIVSQKGSKTVPVAKFFVLPEDDPYRENILFPGEIVTKIHVPFAGEEQVSGYLKFKERDVWDFAVVSVAASLKIKNSKIVEGKIAFGGVAPKPWEEKELNERLRGLEVSEQNLKMLKSLALKDAEPMQQNAYKVPLARNLLGRLLLQLSG</sequence>
<accession>H1XWF4</accession>
<dbReference type="FunCoup" id="H1XWF4">
    <property type="interactions" value="92"/>
</dbReference>
<dbReference type="PANTHER" id="PTHR42659:SF9">
    <property type="entry name" value="XANTHINE DEHYDROGENASE FAD-BINDING SUBUNIT XDHB-RELATED"/>
    <property type="match status" value="1"/>
</dbReference>
<keyword evidence="5" id="KW-1185">Reference proteome</keyword>
<dbReference type="AlphaFoldDB" id="H1XWF4"/>
<dbReference type="eggNOG" id="COG1319">
    <property type="taxonomic scope" value="Bacteria"/>
</dbReference>
<dbReference type="Proteomes" id="UP000004671">
    <property type="component" value="Chromosome"/>
</dbReference>
<protein>
    <submittedName>
        <fullName evidence="4">Molybdopterin dehydrogenase FAD-binding</fullName>
    </submittedName>
    <submittedName>
        <fullName evidence="3">Xanthine dehydrogenase YagS FAD-binding subunit</fullName>
    </submittedName>
</protein>
<organism evidence="4 5">
    <name type="scientific">Caldithrix abyssi DSM 13497</name>
    <dbReference type="NCBI Taxonomy" id="880073"/>
    <lineage>
        <taxon>Bacteria</taxon>
        <taxon>Pseudomonadati</taxon>
        <taxon>Calditrichota</taxon>
        <taxon>Calditrichia</taxon>
        <taxon>Calditrichales</taxon>
        <taxon>Calditrichaceae</taxon>
        <taxon>Caldithrix</taxon>
    </lineage>
</organism>
<dbReference type="PaxDb" id="880073-Calab_1108"/>